<name>A0AAN8SAT3_POLSC</name>
<organism evidence="1 2">
    <name type="scientific">Polyplax serrata</name>
    <name type="common">Common mouse louse</name>
    <dbReference type="NCBI Taxonomy" id="468196"/>
    <lineage>
        <taxon>Eukaryota</taxon>
        <taxon>Metazoa</taxon>
        <taxon>Ecdysozoa</taxon>
        <taxon>Arthropoda</taxon>
        <taxon>Hexapoda</taxon>
        <taxon>Insecta</taxon>
        <taxon>Pterygota</taxon>
        <taxon>Neoptera</taxon>
        <taxon>Paraneoptera</taxon>
        <taxon>Psocodea</taxon>
        <taxon>Troctomorpha</taxon>
        <taxon>Phthiraptera</taxon>
        <taxon>Anoplura</taxon>
        <taxon>Polyplacidae</taxon>
        <taxon>Polyplax</taxon>
    </lineage>
</organism>
<protein>
    <submittedName>
        <fullName evidence="1">Uncharacterized protein</fullName>
    </submittedName>
</protein>
<proteinExistence type="predicted"/>
<dbReference type="EMBL" id="JAWJWE010000002">
    <property type="protein sequence ID" value="KAK6642853.1"/>
    <property type="molecule type" value="Genomic_DNA"/>
</dbReference>
<evidence type="ECO:0000313" key="2">
    <source>
        <dbReference type="Proteomes" id="UP001372834"/>
    </source>
</evidence>
<accession>A0AAN8SAT3</accession>
<comment type="caution">
    <text evidence="1">The sequence shown here is derived from an EMBL/GenBank/DDBJ whole genome shotgun (WGS) entry which is preliminary data.</text>
</comment>
<reference evidence="1 2" key="1">
    <citation type="submission" date="2023-10" db="EMBL/GenBank/DDBJ databases">
        <title>Genomes of two closely related lineages of the louse Polyplax serrata with different host specificities.</title>
        <authorList>
            <person name="Martinu J."/>
            <person name="Tarabai H."/>
            <person name="Stefka J."/>
            <person name="Hypsa V."/>
        </authorList>
    </citation>
    <scope>NUCLEOTIDE SEQUENCE [LARGE SCALE GENOMIC DNA]</scope>
    <source>
        <strain evidence="1">HR10_N</strain>
    </source>
</reference>
<gene>
    <name evidence="1" type="ORF">RUM43_004355</name>
</gene>
<dbReference type="Proteomes" id="UP001372834">
    <property type="component" value="Unassembled WGS sequence"/>
</dbReference>
<dbReference type="AlphaFoldDB" id="A0AAN8SAT3"/>
<evidence type="ECO:0000313" key="1">
    <source>
        <dbReference type="EMBL" id="KAK6642853.1"/>
    </source>
</evidence>
<sequence>MLLRETVYVKRKCMQVTIKKGEANENNTASSARLTSFNPLMMGHSEALPREVKEMPGCEIHQLRSSRFNRKRRTTRSSGSNIGIWFLIEKAINAVERPVSDLIKVKTTGKRKRRAKC</sequence>